<evidence type="ECO:0000313" key="1">
    <source>
        <dbReference type="EMBL" id="CRG85984.1"/>
    </source>
</evidence>
<reference evidence="1 2" key="1">
    <citation type="submission" date="2015-04" db="EMBL/GenBank/DDBJ databases">
        <authorList>
            <person name="Syromyatnikov M.Y."/>
            <person name="Popov V.N."/>
        </authorList>
    </citation>
    <scope>NUCLEOTIDE SEQUENCE [LARGE SCALE GENOMIC DNA]</scope>
    <source>
        <strain evidence="1">WF-38-12</strain>
    </source>
</reference>
<dbReference type="OrthoDB" id="3511730at2759"/>
<name>A0A0U1LRF2_TALIS</name>
<proteinExistence type="predicted"/>
<dbReference type="Gene3D" id="3.40.50.1820">
    <property type="entry name" value="alpha/beta hydrolase"/>
    <property type="match status" value="1"/>
</dbReference>
<accession>A0A0U1LRF2</accession>
<gene>
    <name evidence="1" type="ORF">PISL3812_02987</name>
</gene>
<dbReference type="AlphaFoldDB" id="A0A0U1LRF2"/>
<organism evidence="1 2">
    <name type="scientific">Talaromyces islandicus</name>
    <name type="common">Penicillium islandicum</name>
    <dbReference type="NCBI Taxonomy" id="28573"/>
    <lineage>
        <taxon>Eukaryota</taxon>
        <taxon>Fungi</taxon>
        <taxon>Dikarya</taxon>
        <taxon>Ascomycota</taxon>
        <taxon>Pezizomycotina</taxon>
        <taxon>Eurotiomycetes</taxon>
        <taxon>Eurotiomycetidae</taxon>
        <taxon>Eurotiales</taxon>
        <taxon>Trichocomaceae</taxon>
        <taxon>Talaromyces</taxon>
        <taxon>Talaromyces sect. Islandici</taxon>
    </lineage>
</organism>
<sequence length="305" mass="34142">MDIQQPALFDSRSHPGQQVSYLHLNPGAPHTLLFCYGAGNSSVFLNFYQSFLESHPQLSLLCVDRWTHGNDVARSGPQILTELSRITVELLDHLSIDRFAIASHSAGVYQQLDLAQRVGAERVTNLFLVCSHIPTPFTGSKILKTMCTLPQPVFKAVVRSDASLGNTWIGKFVASVFTGEANEQGENALVMSRTQEKLVFKHIFNPKSHPERREERLDLDYALTFVRIEGITNDTLVGLYKGSPIGFTWFTADGDAFFGPEAVKKIGEYLPNIHTDMIVVPHASHADIYMRTQVWERIYSDMTSV</sequence>
<evidence type="ECO:0008006" key="3">
    <source>
        <dbReference type="Google" id="ProtNLM"/>
    </source>
</evidence>
<protein>
    <recommendedName>
        <fullName evidence="3">AB hydrolase-1 domain-containing protein</fullName>
    </recommendedName>
</protein>
<dbReference type="Proteomes" id="UP000054383">
    <property type="component" value="Unassembled WGS sequence"/>
</dbReference>
<keyword evidence="2" id="KW-1185">Reference proteome</keyword>
<evidence type="ECO:0000313" key="2">
    <source>
        <dbReference type="Proteomes" id="UP000054383"/>
    </source>
</evidence>
<dbReference type="EMBL" id="CVMT01000002">
    <property type="protein sequence ID" value="CRG85984.1"/>
    <property type="molecule type" value="Genomic_DNA"/>
</dbReference>
<dbReference type="InterPro" id="IPR029058">
    <property type="entry name" value="AB_hydrolase_fold"/>
</dbReference>
<dbReference type="SUPFAM" id="SSF53474">
    <property type="entry name" value="alpha/beta-Hydrolases"/>
    <property type="match status" value="1"/>
</dbReference>